<dbReference type="InterPro" id="IPR016833">
    <property type="entry name" value="Put_Na-Bile_cotransptr"/>
</dbReference>
<accession>A0A5J5BM67</accession>
<dbReference type="PANTHER" id="PTHR18640">
    <property type="entry name" value="SOLUTE CARRIER FAMILY 10 MEMBER 7"/>
    <property type="match status" value="1"/>
</dbReference>
<gene>
    <name evidence="1" type="ORF">F0562_022247</name>
</gene>
<proteinExistence type="predicted"/>
<keyword evidence="2" id="KW-1185">Reference proteome</keyword>
<dbReference type="GO" id="GO:0009941">
    <property type="term" value="C:chloroplast envelope"/>
    <property type="evidence" value="ECO:0007669"/>
    <property type="project" value="TreeGrafter"/>
</dbReference>
<dbReference type="EMBL" id="CM018034">
    <property type="protein sequence ID" value="KAA8544235.1"/>
    <property type="molecule type" value="Genomic_DNA"/>
</dbReference>
<dbReference type="PANTHER" id="PTHR18640:SF12">
    <property type="entry name" value="SODIUM_METABOLITE COTRANSPORTER BASS4, CHLOROPLASTIC ISOFORM X1-RELATED"/>
    <property type="match status" value="1"/>
</dbReference>
<dbReference type="OrthoDB" id="188035at2759"/>
<evidence type="ECO:0000313" key="1">
    <source>
        <dbReference type="EMBL" id="KAA8544235.1"/>
    </source>
</evidence>
<evidence type="ECO:0000313" key="2">
    <source>
        <dbReference type="Proteomes" id="UP000325577"/>
    </source>
</evidence>
<dbReference type="Proteomes" id="UP000325577">
    <property type="component" value="Linkage Group LG11"/>
</dbReference>
<reference evidence="1 2" key="1">
    <citation type="submission" date="2019-09" db="EMBL/GenBank/DDBJ databases">
        <title>A chromosome-level genome assembly of the Chinese tupelo Nyssa sinensis.</title>
        <authorList>
            <person name="Yang X."/>
            <person name="Kang M."/>
            <person name="Yang Y."/>
            <person name="Xiong H."/>
            <person name="Wang M."/>
            <person name="Zhang Z."/>
            <person name="Wang Z."/>
            <person name="Wu H."/>
            <person name="Ma T."/>
            <person name="Liu J."/>
            <person name="Xi Z."/>
        </authorList>
    </citation>
    <scope>NUCLEOTIDE SEQUENCE [LARGE SCALE GENOMIC DNA]</scope>
    <source>
        <strain evidence="1">J267</strain>
        <tissue evidence="1">Leaf</tissue>
    </source>
</reference>
<sequence>MHLMLLGFNATAIQLSVAFAGRKSVFAKKENARALLIVSSQKALLIAVAVLEQLSGALGESGLLVLPCVATHINQVIINVDA</sequence>
<dbReference type="AlphaFoldDB" id="A0A5J5BM67"/>
<organism evidence="1 2">
    <name type="scientific">Nyssa sinensis</name>
    <dbReference type="NCBI Taxonomy" id="561372"/>
    <lineage>
        <taxon>Eukaryota</taxon>
        <taxon>Viridiplantae</taxon>
        <taxon>Streptophyta</taxon>
        <taxon>Embryophyta</taxon>
        <taxon>Tracheophyta</taxon>
        <taxon>Spermatophyta</taxon>
        <taxon>Magnoliopsida</taxon>
        <taxon>eudicotyledons</taxon>
        <taxon>Gunneridae</taxon>
        <taxon>Pentapetalae</taxon>
        <taxon>asterids</taxon>
        <taxon>Cornales</taxon>
        <taxon>Nyssaceae</taxon>
        <taxon>Nyssa</taxon>
    </lineage>
</organism>
<name>A0A5J5BM67_9ASTE</name>
<protein>
    <submittedName>
        <fullName evidence="1">Uncharacterized protein</fullName>
    </submittedName>
</protein>